<dbReference type="PANTHER" id="PTHR39767">
    <property type="entry name" value="CALCIUM/CALMODULIN-BINDING MEMBRANE PROTEIN PCM4-RELATED"/>
    <property type="match status" value="1"/>
</dbReference>
<proteinExistence type="predicted"/>
<reference evidence="2 3" key="1">
    <citation type="journal article" date="2020" name="bioRxiv">
        <title>Metabolic contributions of an alphaproteobacterial endosymbiont in the apicomplexan Cardiosporidium cionae.</title>
        <authorList>
            <person name="Hunter E.S."/>
            <person name="Paight C.J."/>
            <person name="Lane C.E."/>
        </authorList>
    </citation>
    <scope>NUCLEOTIDE SEQUENCE [LARGE SCALE GENOMIC DNA]</scope>
    <source>
        <strain evidence="2">ESH_2018</strain>
    </source>
</reference>
<feature type="chain" id="PRO_5047480453" evidence="1">
    <location>
        <begin position="22"/>
        <end position="251"/>
    </location>
</feature>
<comment type="caution">
    <text evidence="2">The sequence shown here is derived from an EMBL/GenBank/DDBJ whole genome shotgun (WGS) entry which is preliminary data.</text>
</comment>
<evidence type="ECO:0000313" key="3">
    <source>
        <dbReference type="Proteomes" id="UP000823046"/>
    </source>
</evidence>
<dbReference type="Proteomes" id="UP000823046">
    <property type="component" value="Unassembled WGS sequence"/>
</dbReference>
<evidence type="ECO:0000313" key="2">
    <source>
        <dbReference type="EMBL" id="KAF8819059.1"/>
    </source>
</evidence>
<accession>A0ABQ7J559</accession>
<organism evidence="2 3">
    <name type="scientific">Cardiosporidium cionae</name>
    <dbReference type="NCBI Taxonomy" id="476202"/>
    <lineage>
        <taxon>Eukaryota</taxon>
        <taxon>Sar</taxon>
        <taxon>Alveolata</taxon>
        <taxon>Apicomplexa</taxon>
        <taxon>Aconoidasida</taxon>
        <taxon>Nephromycida</taxon>
        <taxon>Cardiosporidium</taxon>
    </lineage>
</organism>
<keyword evidence="1" id="KW-0732">Signal</keyword>
<dbReference type="PANTHER" id="PTHR39767:SF2">
    <property type="entry name" value="CHROMOSOME UNDETERMINED SCAFFOLD_1, WHOLE GENOME SHOTGUN SEQUENCE"/>
    <property type="match status" value="1"/>
</dbReference>
<feature type="signal peptide" evidence="1">
    <location>
        <begin position="1"/>
        <end position="21"/>
    </location>
</feature>
<evidence type="ECO:0000256" key="1">
    <source>
        <dbReference type="SAM" id="SignalP"/>
    </source>
</evidence>
<keyword evidence="3" id="KW-1185">Reference proteome</keyword>
<protein>
    <submittedName>
        <fullName evidence="2">Uncharacterized protein</fullName>
    </submittedName>
</protein>
<name>A0ABQ7J559_9APIC</name>
<dbReference type="EMBL" id="JADAQX010000992">
    <property type="protein sequence ID" value="KAF8819059.1"/>
    <property type="molecule type" value="Genomic_DNA"/>
</dbReference>
<sequence>MGIKSLVLSWYVAVTLTQIVATEIPTLKGGMSVGMLRIANDAGGNSGIFFGREGIKFGMQIDTNEQFLLTRNGESLLTIDSDDVINILVQRLSTKSLGLLGSIHINGVPQFRLVHREDFMSKEAIGWDNKNSKKIVSECAGITMLGGYGIFSNGEITKKFGNLPPHSEIRIKAAFHFIDAWMVLAAFMRMDIGSEGAMVHVWTERHSQDLEQSAVNVCGGDVGEGKFASPIVLEVRLKAMIRMTSPGEFLE</sequence>
<gene>
    <name evidence="2" type="ORF">IE077_001765</name>
</gene>